<dbReference type="PANTHER" id="PTHR30336:SF20">
    <property type="entry name" value="DUF218 DOMAIN-CONTAINING PROTEIN"/>
    <property type="match status" value="1"/>
</dbReference>
<dbReference type="CDD" id="cd06259">
    <property type="entry name" value="YdcF-like"/>
    <property type="match status" value="1"/>
</dbReference>
<feature type="domain" description="DUF218" evidence="1">
    <location>
        <begin position="37"/>
        <end position="163"/>
    </location>
</feature>
<dbReference type="Proteomes" id="UP000234331">
    <property type="component" value="Unassembled WGS sequence"/>
</dbReference>
<accession>A0A2I2KXJ0</accession>
<keyword evidence="3" id="KW-1185">Reference proteome</keyword>
<evidence type="ECO:0000259" key="1">
    <source>
        <dbReference type="Pfam" id="PF02698"/>
    </source>
</evidence>
<protein>
    <recommendedName>
        <fullName evidence="1">DUF218 domain-containing protein</fullName>
    </recommendedName>
</protein>
<gene>
    <name evidence="2" type="ORF">FRACA_450016</name>
</gene>
<dbReference type="RefSeq" id="WP_243407898.1">
    <property type="nucleotide sequence ID" value="NZ_FZMO01000390.1"/>
</dbReference>
<dbReference type="EMBL" id="FZMO01000390">
    <property type="protein sequence ID" value="SNQ50385.1"/>
    <property type="molecule type" value="Genomic_DNA"/>
</dbReference>
<dbReference type="InterPro" id="IPR003848">
    <property type="entry name" value="DUF218"/>
</dbReference>
<evidence type="ECO:0000313" key="2">
    <source>
        <dbReference type="EMBL" id="SNQ50385.1"/>
    </source>
</evidence>
<organism evidence="2 3">
    <name type="scientific">Frankia canadensis</name>
    <dbReference type="NCBI Taxonomy" id="1836972"/>
    <lineage>
        <taxon>Bacteria</taxon>
        <taxon>Bacillati</taxon>
        <taxon>Actinomycetota</taxon>
        <taxon>Actinomycetes</taxon>
        <taxon>Frankiales</taxon>
        <taxon>Frankiaceae</taxon>
        <taxon>Frankia</taxon>
    </lineage>
</organism>
<dbReference type="InterPro" id="IPR014729">
    <property type="entry name" value="Rossmann-like_a/b/a_fold"/>
</dbReference>
<dbReference type="Pfam" id="PF02698">
    <property type="entry name" value="DUF218"/>
    <property type="match status" value="1"/>
</dbReference>
<dbReference type="InterPro" id="IPR051599">
    <property type="entry name" value="Cell_Envelope_Assoc"/>
</dbReference>
<evidence type="ECO:0000313" key="3">
    <source>
        <dbReference type="Proteomes" id="UP000234331"/>
    </source>
</evidence>
<dbReference type="PANTHER" id="PTHR30336">
    <property type="entry name" value="INNER MEMBRANE PROTEIN, PROBABLE PERMEASE"/>
    <property type="match status" value="1"/>
</dbReference>
<dbReference type="Gene3D" id="3.40.50.620">
    <property type="entry name" value="HUPs"/>
    <property type="match status" value="1"/>
</dbReference>
<name>A0A2I2KXJ0_9ACTN</name>
<sequence length="200" mass="21787">MAAAGAAGTIAVAEALHWRASRRHLDLRQGRPRGGAQAVIVLGFPSGRDGEPHPLQRWRTEIAVRSLAPGEDGRLVFTGGGPPGAPTEAEAMATYAREVLGVPAERIRLETAASTTWENIAFAQPFVESARTVAIASDPLHAARGRRYLLRQRPDLAARMVPADDYHLGDHVWLKVATTVYELARPVLRRMRAHLEARAQ</sequence>
<dbReference type="GO" id="GO:0005886">
    <property type="term" value="C:plasma membrane"/>
    <property type="evidence" value="ECO:0007669"/>
    <property type="project" value="TreeGrafter"/>
</dbReference>
<proteinExistence type="predicted"/>
<reference evidence="2 3" key="1">
    <citation type="submission" date="2017-06" db="EMBL/GenBank/DDBJ databases">
        <authorList>
            <person name="Kim H.J."/>
            <person name="Triplett B.A."/>
        </authorList>
    </citation>
    <scope>NUCLEOTIDE SEQUENCE [LARGE SCALE GENOMIC DNA]</scope>
    <source>
        <strain evidence="2">FRACA_ARgP5</strain>
    </source>
</reference>
<dbReference type="AlphaFoldDB" id="A0A2I2KXJ0"/>